<evidence type="ECO:0008006" key="3">
    <source>
        <dbReference type="Google" id="ProtNLM"/>
    </source>
</evidence>
<dbReference type="RefSeq" id="WP_119375416.1">
    <property type="nucleotide sequence ID" value="NZ_QWFX01000006.1"/>
</dbReference>
<comment type="caution">
    <text evidence="1">The sequence shown here is derived from an EMBL/GenBank/DDBJ whole genome shotgun (WGS) entry which is preliminary data.</text>
</comment>
<sequence length="60" mass="6947">MTKLIYRGHEVKDAPQARQTLADQMRKPHLVYRGVAHDGTHPVEIETGTRHLVYRGHRFA</sequence>
<evidence type="ECO:0000313" key="2">
    <source>
        <dbReference type="Proteomes" id="UP000266385"/>
    </source>
</evidence>
<evidence type="ECO:0000313" key="1">
    <source>
        <dbReference type="EMBL" id="RIJ30097.1"/>
    </source>
</evidence>
<dbReference type="AlphaFoldDB" id="A0A399RJC2"/>
<accession>A0A399RJC2</accession>
<dbReference type="Proteomes" id="UP000266385">
    <property type="component" value="Unassembled WGS sequence"/>
</dbReference>
<dbReference type="EMBL" id="QWFX01000006">
    <property type="protein sequence ID" value="RIJ30097.1"/>
    <property type="molecule type" value="Genomic_DNA"/>
</dbReference>
<organism evidence="1 2">
    <name type="scientific">Henriciella mobilis</name>
    <dbReference type="NCBI Taxonomy" id="2305467"/>
    <lineage>
        <taxon>Bacteria</taxon>
        <taxon>Pseudomonadati</taxon>
        <taxon>Pseudomonadota</taxon>
        <taxon>Alphaproteobacteria</taxon>
        <taxon>Hyphomonadales</taxon>
        <taxon>Hyphomonadaceae</taxon>
        <taxon>Henriciella</taxon>
    </lineage>
</organism>
<proteinExistence type="predicted"/>
<name>A0A399RJC2_9PROT</name>
<keyword evidence="2" id="KW-1185">Reference proteome</keyword>
<protein>
    <recommendedName>
        <fullName evidence="3">DUF4278 domain-containing protein</fullName>
    </recommendedName>
</protein>
<gene>
    <name evidence="1" type="ORF">D1223_05425</name>
</gene>
<reference evidence="1 2" key="1">
    <citation type="submission" date="2018-08" db="EMBL/GenBank/DDBJ databases">
        <title>Henriciella mobilis sp. nov., isolated from seawater.</title>
        <authorList>
            <person name="Cheng H."/>
            <person name="Wu Y.-H."/>
            <person name="Xu X.-W."/>
            <person name="Guo L.-L."/>
        </authorList>
    </citation>
    <scope>NUCLEOTIDE SEQUENCE [LARGE SCALE GENOMIC DNA]</scope>
    <source>
        <strain evidence="1 2">JN25</strain>
    </source>
</reference>